<evidence type="ECO:0008006" key="3">
    <source>
        <dbReference type="Google" id="ProtNLM"/>
    </source>
</evidence>
<sequence length="137" mass="15071">MKKTEVCLHCGDEYIPKRRGAQKFCTNSCRSRHWQTKQSNKTNEVVLSKVENTVEKQGAKVEAMSFAGVGNAAAGVAVVDGLKSLLTAKENKAATKKDIQELKTLIIGRFLPINNISIDSMGRCPFYDVETGSVVYM</sequence>
<comment type="caution">
    <text evidence="1">The sequence shown here is derived from an EMBL/GenBank/DDBJ whole genome shotgun (WGS) entry which is preliminary data.</text>
</comment>
<dbReference type="Proteomes" id="UP001589590">
    <property type="component" value="Unassembled WGS sequence"/>
</dbReference>
<dbReference type="EMBL" id="JBHMFA010000035">
    <property type="protein sequence ID" value="MFB9106865.1"/>
    <property type="molecule type" value="Genomic_DNA"/>
</dbReference>
<evidence type="ECO:0000313" key="1">
    <source>
        <dbReference type="EMBL" id="MFB9106865.1"/>
    </source>
</evidence>
<proteinExistence type="predicted"/>
<protein>
    <recommendedName>
        <fullName evidence="3">FCS-type domain-containing protein</fullName>
    </recommendedName>
</protein>
<accession>A0ABV5H6F4</accession>
<evidence type="ECO:0000313" key="2">
    <source>
        <dbReference type="Proteomes" id="UP001589590"/>
    </source>
</evidence>
<dbReference type="RefSeq" id="WP_290270908.1">
    <property type="nucleotide sequence ID" value="NZ_JAUFQP010000010.1"/>
</dbReference>
<gene>
    <name evidence="1" type="ORF">ACFFU1_18295</name>
</gene>
<name>A0ABV5H6F4_9FLAO</name>
<keyword evidence="2" id="KW-1185">Reference proteome</keyword>
<organism evidence="1 2">
    <name type="scientific">Algibacter miyuki</name>
    <dbReference type="NCBI Taxonomy" id="1306933"/>
    <lineage>
        <taxon>Bacteria</taxon>
        <taxon>Pseudomonadati</taxon>
        <taxon>Bacteroidota</taxon>
        <taxon>Flavobacteriia</taxon>
        <taxon>Flavobacteriales</taxon>
        <taxon>Flavobacteriaceae</taxon>
        <taxon>Algibacter</taxon>
    </lineage>
</organism>
<reference evidence="1 2" key="1">
    <citation type="submission" date="2024-09" db="EMBL/GenBank/DDBJ databases">
        <authorList>
            <person name="Sun Q."/>
            <person name="Mori K."/>
        </authorList>
    </citation>
    <scope>NUCLEOTIDE SEQUENCE [LARGE SCALE GENOMIC DNA]</scope>
    <source>
        <strain evidence="1 2">CECT 8300</strain>
    </source>
</reference>